<evidence type="ECO:0000313" key="2">
    <source>
        <dbReference type="Proteomes" id="UP001056120"/>
    </source>
</evidence>
<comment type="caution">
    <text evidence="1">The sequence shown here is derived from an EMBL/GenBank/DDBJ whole genome shotgun (WGS) entry which is preliminary data.</text>
</comment>
<organism evidence="1 2">
    <name type="scientific">Smallanthus sonchifolius</name>
    <dbReference type="NCBI Taxonomy" id="185202"/>
    <lineage>
        <taxon>Eukaryota</taxon>
        <taxon>Viridiplantae</taxon>
        <taxon>Streptophyta</taxon>
        <taxon>Embryophyta</taxon>
        <taxon>Tracheophyta</taxon>
        <taxon>Spermatophyta</taxon>
        <taxon>Magnoliopsida</taxon>
        <taxon>eudicotyledons</taxon>
        <taxon>Gunneridae</taxon>
        <taxon>Pentapetalae</taxon>
        <taxon>asterids</taxon>
        <taxon>campanulids</taxon>
        <taxon>Asterales</taxon>
        <taxon>Asteraceae</taxon>
        <taxon>Asteroideae</taxon>
        <taxon>Heliantheae alliance</taxon>
        <taxon>Millerieae</taxon>
        <taxon>Smallanthus</taxon>
    </lineage>
</organism>
<gene>
    <name evidence="1" type="ORF">L1987_05940</name>
</gene>
<reference evidence="2" key="1">
    <citation type="journal article" date="2022" name="Mol. Ecol. Resour.">
        <title>The genomes of chicory, endive, great burdock and yacon provide insights into Asteraceae palaeo-polyploidization history and plant inulin production.</title>
        <authorList>
            <person name="Fan W."/>
            <person name="Wang S."/>
            <person name="Wang H."/>
            <person name="Wang A."/>
            <person name="Jiang F."/>
            <person name="Liu H."/>
            <person name="Zhao H."/>
            <person name="Xu D."/>
            <person name="Zhang Y."/>
        </authorList>
    </citation>
    <scope>NUCLEOTIDE SEQUENCE [LARGE SCALE GENOMIC DNA]</scope>
    <source>
        <strain evidence="2">cv. Yunnan</strain>
    </source>
</reference>
<proteinExistence type="predicted"/>
<protein>
    <submittedName>
        <fullName evidence="1">Uncharacterized protein</fullName>
    </submittedName>
</protein>
<evidence type="ECO:0000313" key="1">
    <source>
        <dbReference type="EMBL" id="KAI3824480.1"/>
    </source>
</evidence>
<accession>A0ACB9JWX9</accession>
<name>A0ACB9JWX9_9ASTR</name>
<dbReference type="Proteomes" id="UP001056120">
    <property type="component" value="Linkage Group LG02"/>
</dbReference>
<keyword evidence="2" id="KW-1185">Reference proteome</keyword>
<reference evidence="1 2" key="2">
    <citation type="journal article" date="2022" name="Mol. Ecol. Resour.">
        <title>The genomes of chicory, endive, great burdock and yacon provide insights into Asteraceae paleo-polyploidization history and plant inulin production.</title>
        <authorList>
            <person name="Fan W."/>
            <person name="Wang S."/>
            <person name="Wang H."/>
            <person name="Wang A."/>
            <person name="Jiang F."/>
            <person name="Liu H."/>
            <person name="Zhao H."/>
            <person name="Xu D."/>
            <person name="Zhang Y."/>
        </authorList>
    </citation>
    <scope>NUCLEOTIDE SEQUENCE [LARGE SCALE GENOMIC DNA]</scope>
    <source>
        <strain evidence="2">cv. Yunnan</strain>
        <tissue evidence="1">Leaves</tissue>
    </source>
</reference>
<sequence length="82" mass="9070">MPGQGDSPMPQPLQGIAIEDEPPHVEQFLSPNLIFSRLSLHELIIISEQDHLTIIIIALDHQYRASSRPSSAYPSPNCRTPG</sequence>
<dbReference type="EMBL" id="CM042019">
    <property type="protein sequence ID" value="KAI3824480.1"/>
    <property type="molecule type" value="Genomic_DNA"/>
</dbReference>